<dbReference type="Gene3D" id="1.25.40.10">
    <property type="entry name" value="Tetratricopeptide repeat domain"/>
    <property type="match status" value="1"/>
</dbReference>
<dbReference type="AlphaFoldDB" id="A0A8J8BDY1"/>
<dbReference type="InterPro" id="IPR051677">
    <property type="entry name" value="AfsR-DnrI-RedD_regulator"/>
</dbReference>
<keyword evidence="8" id="KW-1185">Reference proteome</keyword>
<comment type="caution">
    <text evidence="7">The sequence shown here is derived from an EMBL/GenBank/DDBJ whole genome shotgun (WGS) entry which is preliminary data.</text>
</comment>
<dbReference type="SMART" id="SM01043">
    <property type="entry name" value="BTAD"/>
    <property type="match status" value="1"/>
</dbReference>
<dbReference type="InterPro" id="IPR016032">
    <property type="entry name" value="Sig_transdc_resp-reg_C-effctor"/>
</dbReference>
<proteinExistence type="inferred from homology"/>
<evidence type="ECO:0000259" key="6">
    <source>
        <dbReference type="PROSITE" id="PS51755"/>
    </source>
</evidence>
<dbReference type="Pfam" id="PF03704">
    <property type="entry name" value="BTAD"/>
    <property type="match status" value="1"/>
</dbReference>
<feature type="domain" description="OmpR/PhoB-type" evidence="6">
    <location>
        <begin position="1"/>
        <end position="70"/>
    </location>
</feature>
<evidence type="ECO:0000256" key="3">
    <source>
        <dbReference type="ARBA" id="ARBA00023125"/>
    </source>
</evidence>
<sequence>MLATLALEAGRAISHVDLADELWSDQPLGNVRNALQAQATRVRRVLDGKTGQGPAETVLRAVGNGYLLDIAPDRVDGTRFLELAARGTALLHDYPDRALSHLKQALELWRGPALLDAGDGLRCRSAAALFDERRLTVWEDIVSARLAVGDNRQAIADLSQLVAHHPLHERFYEQLMLALYRVGRHSDALDLFHRLRGRLDEQLGLEPSDRLKHRYCDILCQDSRLDEPTAIWAQRHAFRVAVQ</sequence>
<keyword evidence="3 5" id="KW-0238">DNA-binding</keyword>
<keyword evidence="4" id="KW-0804">Transcription</keyword>
<dbReference type="SUPFAM" id="SSF46894">
    <property type="entry name" value="C-terminal effector domain of the bipartite response regulators"/>
    <property type="match status" value="1"/>
</dbReference>
<dbReference type="InterPro" id="IPR036388">
    <property type="entry name" value="WH-like_DNA-bd_sf"/>
</dbReference>
<keyword evidence="2" id="KW-0805">Transcription regulation</keyword>
<comment type="similarity">
    <text evidence="1">Belongs to the AfsR/DnrI/RedD regulatory family.</text>
</comment>
<evidence type="ECO:0000313" key="7">
    <source>
        <dbReference type="EMBL" id="MBS2964641.1"/>
    </source>
</evidence>
<feature type="DNA-binding region" description="OmpR/PhoB-type" evidence="5">
    <location>
        <begin position="1"/>
        <end position="70"/>
    </location>
</feature>
<gene>
    <name evidence="7" type="ORF">KGA66_16410</name>
</gene>
<dbReference type="InterPro" id="IPR011990">
    <property type="entry name" value="TPR-like_helical_dom_sf"/>
</dbReference>
<accession>A0A8J8BDY1</accession>
<dbReference type="SUPFAM" id="SSF48452">
    <property type="entry name" value="TPR-like"/>
    <property type="match status" value="1"/>
</dbReference>
<evidence type="ECO:0000256" key="2">
    <source>
        <dbReference type="ARBA" id="ARBA00023015"/>
    </source>
</evidence>
<dbReference type="InterPro" id="IPR001867">
    <property type="entry name" value="OmpR/PhoB-type_DNA-bd"/>
</dbReference>
<evidence type="ECO:0000256" key="5">
    <source>
        <dbReference type="PROSITE-ProRule" id="PRU01091"/>
    </source>
</evidence>
<evidence type="ECO:0000256" key="1">
    <source>
        <dbReference type="ARBA" id="ARBA00005820"/>
    </source>
</evidence>
<dbReference type="GO" id="GO:0000160">
    <property type="term" value="P:phosphorelay signal transduction system"/>
    <property type="evidence" value="ECO:0007669"/>
    <property type="project" value="InterPro"/>
</dbReference>
<dbReference type="InterPro" id="IPR005158">
    <property type="entry name" value="BTAD"/>
</dbReference>
<dbReference type="PANTHER" id="PTHR35807">
    <property type="entry name" value="TRANSCRIPTIONAL REGULATOR REDD-RELATED"/>
    <property type="match status" value="1"/>
</dbReference>
<dbReference type="EMBL" id="JAGSXH010000055">
    <property type="protein sequence ID" value="MBS2964641.1"/>
    <property type="molecule type" value="Genomic_DNA"/>
</dbReference>
<dbReference type="Proteomes" id="UP000677913">
    <property type="component" value="Unassembled WGS sequence"/>
</dbReference>
<dbReference type="PROSITE" id="PS51755">
    <property type="entry name" value="OMPR_PHOB"/>
    <property type="match status" value="1"/>
</dbReference>
<dbReference type="GO" id="GO:0003677">
    <property type="term" value="F:DNA binding"/>
    <property type="evidence" value="ECO:0007669"/>
    <property type="project" value="UniProtKB-UniRule"/>
</dbReference>
<dbReference type="RefSeq" id="WP_211469004.1">
    <property type="nucleotide sequence ID" value="NZ_JAGSXH010000055.1"/>
</dbReference>
<dbReference type="Gene3D" id="1.10.10.10">
    <property type="entry name" value="Winged helix-like DNA-binding domain superfamily/Winged helix DNA-binding domain"/>
    <property type="match status" value="1"/>
</dbReference>
<organism evidence="7 8">
    <name type="scientific">Actinocrinis puniceicyclus</name>
    <dbReference type="NCBI Taxonomy" id="977794"/>
    <lineage>
        <taxon>Bacteria</taxon>
        <taxon>Bacillati</taxon>
        <taxon>Actinomycetota</taxon>
        <taxon>Actinomycetes</taxon>
        <taxon>Catenulisporales</taxon>
        <taxon>Actinospicaceae</taxon>
        <taxon>Actinocrinis</taxon>
    </lineage>
</organism>
<reference evidence="7" key="1">
    <citation type="submission" date="2021-04" db="EMBL/GenBank/DDBJ databases">
        <title>Genome based classification of Actinospica acidithermotolerans sp. nov., an actinobacterium isolated from an Indonesian hot spring.</title>
        <authorList>
            <person name="Kusuma A.B."/>
            <person name="Putra K.E."/>
            <person name="Nafisah S."/>
            <person name="Loh J."/>
            <person name="Nouioui I."/>
            <person name="Goodfellow M."/>
        </authorList>
    </citation>
    <scope>NUCLEOTIDE SEQUENCE</scope>
    <source>
        <strain evidence="7">DSM 45618</strain>
    </source>
</reference>
<dbReference type="GO" id="GO:0006355">
    <property type="term" value="P:regulation of DNA-templated transcription"/>
    <property type="evidence" value="ECO:0007669"/>
    <property type="project" value="InterPro"/>
</dbReference>
<evidence type="ECO:0000313" key="8">
    <source>
        <dbReference type="Proteomes" id="UP000677913"/>
    </source>
</evidence>
<dbReference type="CDD" id="cd15831">
    <property type="entry name" value="BTAD"/>
    <property type="match status" value="1"/>
</dbReference>
<dbReference type="PANTHER" id="PTHR35807:SF1">
    <property type="entry name" value="TRANSCRIPTIONAL REGULATOR REDD"/>
    <property type="match status" value="1"/>
</dbReference>
<name>A0A8J8BDY1_9ACTN</name>
<evidence type="ECO:0000256" key="4">
    <source>
        <dbReference type="ARBA" id="ARBA00023163"/>
    </source>
</evidence>
<protein>
    <submittedName>
        <fullName evidence="7">AfsR/SARP family transcriptional regulator</fullName>
    </submittedName>
</protein>